<dbReference type="PANTHER" id="PTHR32419:SF6">
    <property type="entry name" value="GLUTATHIONE S-TRANSFERASE OMEGA-LIKE 1-RELATED"/>
    <property type="match status" value="1"/>
</dbReference>
<dbReference type="CDD" id="cd03190">
    <property type="entry name" value="GST_C_Omega_like"/>
    <property type="match status" value="2"/>
</dbReference>
<dbReference type="Proteomes" id="UP000283269">
    <property type="component" value="Unassembled WGS sequence"/>
</dbReference>
<accession>A0A409WPY6</accession>
<evidence type="ECO:0000259" key="2">
    <source>
        <dbReference type="PROSITE" id="PS50405"/>
    </source>
</evidence>
<dbReference type="OrthoDB" id="2309723at2759"/>
<dbReference type="EMBL" id="NHYD01003321">
    <property type="protein sequence ID" value="PPQ80566.1"/>
    <property type="molecule type" value="Genomic_DNA"/>
</dbReference>
<dbReference type="PROSITE" id="PS50405">
    <property type="entry name" value="GST_CTER"/>
    <property type="match status" value="2"/>
</dbReference>
<dbReference type="Pfam" id="PF13410">
    <property type="entry name" value="GST_C_2"/>
    <property type="match status" value="2"/>
</dbReference>
<evidence type="ECO:0000313" key="4">
    <source>
        <dbReference type="Proteomes" id="UP000283269"/>
    </source>
</evidence>
<name>A0A409WPY6_PSICY</name>
<dbReference type="SFLD" id="SFLDS00019">
    <property type="entry name" value="Glutathione_Transferase_(cytos"/>
    <property type="match status" value="2"/>
</dbReference>
<feature type="compositionally biased region" description="Basic and acidic residues" evidence="1">
    <location>
        <begin position="14"/>
        <end position="24"/>
    </location>
</feature>
<sequence>MSTTRDTSMQSDISKMKTEPDGSFKRQASSFRNTVEKGGKFSPEQDRYHLYVSYACPWATRALIVRKLKGLDAIIPVTVVSPLMGSSGWPFAQVDPFPAADEDPLYKSEHVRDLYLKADPNYSGRFTVPVLWDKKQHTIVNNESSEIIRIFNTAFNELIPAEKAALDYYPEDLRPQIDEVNEWIYPNINNGVYRSGFATTQEAYQKAVVEVFDALDKVEKILTGKDYLIGDKLTEADVRLWVTIIRFDPVYVGHFKCNIRTIRDGYPAIHRWMQKLYWNNSAFKDSTNFEHIKSHYYWSHTSINPTRTVPVGPIPNVVPLDTSMQSDVSKMKNEPDGSFKRQASSFRNTVEKGGKFPPEQDRYHLYVSYACPWATRALIVRKLKGLDAIIPVTVVSPLMGSSGWPFAQIVPFPAADEDPLYKSEHVRDLYLKADPNYSGRFTVPVLWDKKQHTIVNNESSEIIRIFNTAFNELIPAEKAALDYYPEDLRPQIDEVNEWIYPNINNGVYRSGLSTTQEAYQKAVVEVFDALDKVEKILTGKDYLIGDKLTEADVRLWVTIIRFDPVYVGHFKCNIRTIRDGYPAIHRWMQKLYWNNSAFKDSTNFEHIKSNYYWSHTAVNPTRIVPVGPIPNVVPL</sequence>
<feature type="domain" description="GST C-terminal" evidence="2">
    <location>
        <begin position="485"/>
        <end position="611"/>
    </location>
</feature>
<evidence type="ECO:0000256" key="1">
    <source>
        <dbReference type="SAM" id="MobiDB-lite"/>
    </source>
</evidence>
<evidence type="ECO:0000313" key="3">
    <source>
        <dbReference type="EMBL" id="PPQ80566.1"/>
    </source>
</evidence>
<dbReference type="InterPro" id="IPR036282">
    <property type="entry name" value="Glutathione-S-Trfase_C_sf"/>
</dbReference>
<feature type="domain" description="GST C-terminal" evidence="2">
    <location>
        <begin position="170"/>
        <end position="296"/>
    </location>
</feature>
<dbReference type="STRING" id="93625.A0A409WPY6"/>
<dbReference type="Gene3D" id="3.40.30.10">
    <property type="entry name" value="Glutaredoxin"/>
    <property type="match status" value="2"/>
</dbReference>
<dbReference type="InterPro" id="IPR010987">
    <property type="entry name" value="Glutathione-S-Trfase_C-like"/>
</dbReference>
<feature type="region of interest" description="Disordered" evidence="1">
    <location>
        <begin position="1"/>
        <end position="29"/>
    </location>
</feature>
<dbReference type="InterPro" id="IPR040079">
    <property type="entry name" value="Glutathione_S-Trfase"/>
</dbReference>
<dbReference type="Gene3D" id="1.20.1050.10">
    <property type="match status" value="2"/>
</dbReference>
<comment type="caution">
    <text evidence="3">The sequence shown here is derived from an EMBL/GenBank/DDBJ whole genome shotgun (WGS) entry which is preliminary data.</text>
</comment>
<dbReference type="InterPro" id="IPR036249">
    <property type="entry name" value="Thioredoxin-like_sf"/>
</dbReference>
<dbReference type="InterPro" id="IPR047047">
    <property type="entry name" value="GST_Omega-like_C"/>
</dbReference>
<dbReference type="PANTHER" id="PTHR32419">
    <property type="entry name" value="GLUTATHIONYL-HYDROQUINONE REDUCTASE"/>
    <property type="match status" value="1"/>
</dbReference>
<feature type="compositionally biased region" description="Polar residues" evidence="1">
    <location>
        <begin position="1"/>
        <end position="13"/>
    </location>
</feature>
<gene>
    <name evidence="3" type="ORF">CVT25_001600</name>
</gene>
<reference evidence="3 4" key="1">
    <citation type="journal article" date="2018" name="Evol. Lett.">
        <title>Horizontal gene cluster transfer increased hallucinogenic mushroom diversity.</title>
        <authorList>
            <person name="Reynolds H.T."/>
            <person name="Vijayakumar V."/>
            <person name="Gluck-Thaler E."/>
            <person name="Korotkin H.B."/>
            <person name="Matheny P.B."/>
            <person name="Slot J.C."/>
        </authorList>
    </citation>
    <scope>NUCLEOTIDE SEQUENCE [LARGE SCALE GENOMIC DNA]</scope>
    <source>
        <strain evidence="3 4">2631</strain>
    </source>
</reference>
<keyword evidence="4" id="KW-1185">Reference proteome</keyword>
<dbReference type="SUPFAM" id="SSF47616">
    <property type="entry name" value="GST C-terminal domain-like"/>
    <property type="match status" value="2"/>
</dbReference>
<dbReference type="SFLD" id="SFLDG01206">
    <property type="entry name" value="Xi.1"/>
    <property type="match status" value="2"/>
</dbReference>
<dbReference type="SUPFAM" id="SSF52833">
    <property type="entry name" value="Thioredoxin-like"/>
    <property type="match status" value="2"/>
</dbReference>
<dbReference type="InterPro" id="IPR016639">
    <property type="entry name" value="GST_Omega/GSH"/>
</dbReference>
<organism evidence="3 4">
    <name type="scientific">Psilocybe cyanescens</name>
    <dbReference type="NCBI Taxonomy" id="93625"/>
    <lineage>
        <taxon>Eukaryota</taxon>
        <taxon>Fungi</taxon>
        <taxon>Dikarya</taxon>
        <taxon>Basidiomycota</taxon>
        <taxon>Agaricomycotina</taxon>
        <taxon>Agaricomycetes</taxon>
        <taxon>Agaricomycetidae</taxon>
        <taxon>Agaricales</taxon>
        <taxon>Agaricineae</taxon>
        <taxon>Strophariaceae</taxon>
        <taxon>Psilocybe</taxon>
    </lineage>
</organism>
<dbReference type="InParanoid" id="A0A409WPY6"/>
<dbReference type="Pfam" id="PF13409">
    <property type="entry name" value="GST_N_2"/>
    <property type="match status" value="2"/>
</dbReference>
<dbReference type="SFLD" id="SFLDG01148">
    <property type="entry name" value="Xi_(cytGST)"/>
    <property type="match status" value="2"/>
</dbReference>
<dbReference type="AlphaFoldDB" id="A0A409WPY6"/>
<proteinExistence type="predicted"/>
<dbReference type="InterPro" id="IPR004045">
    <property type="entry name" value="Glutathione_S-Trfase_N"/>
</dbReference>
<dbReference type="GO" id="GO:0005737">
    <property type="term" value="C:cytoplasm"/>
    <property type="evidence" value="ECO:0007669"/>
    <property type="project" value="TreeGrafter"/>
</dbReference>
<protein>
    <recommendedName>
        <fullName evidence="2">GST C-terminal domain-containing protein</fullName>
    </recommendedName>
</protein>
<dbReference type="GO" id="GO:0004364">
    <property type="term" value="F:glutathione transferase activity"/>
    <property type="evidence" value="ECO:0007669"/>
    <property type="project" value="InterPro"/>
</dbReference>